<protein>
    <submittedName>
        <fullName evidence="7">Methionine import ATP-binding protein MetN 2</fullName>
        <ecNumber evidence="7">3.6.3.-</ecNumber>
    </submittedName>
    <submittedName>
        <fullName evidence="6">Polyamine ABC transporter ATP-binding protein</fullName>
    </submittedName>
</protein>
<dbReference type="SMART" id="SM00382">
    <property type="entry name" value="AAA"/>
    <property type="match status" value="1"/>
</dbReference>
<feature type="region of interest" description="Disordered" evidence="4">
    <location>
        <begin position="1"/>
        <end position="28"/>
    </location>
</feature>
<evidence type="ECO:0000256" key="4">
    <source>
        <dbReference type="SAM" id="MobiDB-lite"/>
    </source>
</evidence>
<evidence type="ECO:0000313" key="6">
    <source>
        <dbReference type="EMBL" id="ONH83555.1"/>
    </source>
</evidence>
<dbReference type="Pfam" id="PF00005">
    <property type="entry name" value="ABC_tran"/>
    <property type="match status" value="1"/>
</dbReference>
<dbReference type="Proteomes" id="UP000054844">
    <property type="component" value="Unassembled WGS sequence"/>
</dbReference>
<dbReference type="SUPFAM" id="SSF52540">
    <property type="entry name" value="P-loop containing nucleoside triphosphate hydrolases"/>
    <property type="match status" value="1"/>
</dbReference>
<keyword evidence="1" id="KW-0813">Transport</keyword>
<evidence type="ECO:0000313" key="8">
    <source>
        <dbReference type="Proteomes" id="UP000054844"/>
    </source>
</evidence>
<evidence type="ECO:0000256" key="3">
    <source>
        <dbReference type="ARBA" id="ARBA00022840"/>
    </source>
</evidence>
<reference evidence="7 9" key="2">
    <citation type="submission" date="2018-06" db="EMBL/GenBank/DDBJ databases">
        <authorList>
            <consortium name="Pathogen Informatics"/>
            <person name="Doyle S."/>
        </authorList>
    </citation>
    <scope>NUCLEOTIDE SEQUENCE [LARGE SCALE GENOMIC DNA]</scope>
    <source>
        <strain evidence="7 9">NCTC13291</strain>
    </source>
</reference>
<dbReference type="AlphaFoldDB" id="A0A1S8D877"/>
<evidence type="ECO:0000256" key="2">
    <source>
        <dbReference type="ARBA" id="ARBA00022741"/>
    </source>
</evidence>
<dbReference type="PROSITE" id="PS50893">
    <property type="entry name" value="ABC_TRANSPORTER_2"/>
    <property type="match status" value="1"/>
</dbReference>
<evidence type="ECO:0000259" key="5">
    <source>
        <dbReference type="PROSITE" id="PS50893"/>
    </source>
</evidence>
<dbReference type="Gene3D" id="3.40.50.300">
    <property type="entry name" value="P-loop containing nucleotide triphosphate hydrolases"/>
    <property type="match status" value="1"/>
</dbReference>
<keyword evidence="3 6" id="KW-0067">ATP-binding</keyword>
<reference evidence="6 8" key="1">
    <citation type="submission" date="2016-12" db="EMBL/GenBank/DDBJ databases">
        <title>Draft genome sequence of Roseomonas mucosa strain AU37, isolated from a peripheral intravenous catheter.</title>
        <authorList>
            <person name="Choudhury M.A."/>
            <person name="Sidjabat H.E."/>
            <person name="Wailan A.M."/>
            <person name="Zhang L."/>
            <person name="Marsh N.M."/>
            <person name="Rickard C.M."/>
            <person name="Davies M."/>
            <person name="Mcmillan D.J."/>
        </authorList>
    </citation>
    <scope>NUCLEOTIDE SEQUENCE [LARGE SCALE GENOMIC DNA]</scope>
    <source>
        <strain evidence="6 8">SAVE376</strain>
    </source>
</reference>
<evidence type="ECO:0000313" key="9">
    <source>
        <dbReference type="Proteomes" id="UP000254919"/>
    </source>
</evidence>
<keyword evidence="7" id="KW-0378">Hydrolase</keyword>
<proteinExistence type="predicted"/>
<name>A0A1S8D877_9PROT</name>
<dbReference type="InterPro" id="IPR003439">
    <property type="entry name" value="ABC_transporter-like_ATP-bd"/>
</dbReference>
<dbReference type="PANTHER" id="PTHR43023:SF3">
    <property type="entry name" value="PROTEIN TRIGALACTOSYLDIACYLGLYCEROL 3, CHLOROPLASTIC"/>
    <property type="match status" value="1"/>
</dbReference>
<dbReference type="InterPro" id="IPR017871">
    <property type="entry name" value="ABC_transporter-like_CS"/>
</dbReference>
<dbReference type="EMBL" id="LLWF02000022">
    <property type="protein sequence ID" value="ONH83555.1"/>
    <property type="molecule type" value="Genomic_DNA"/>
</dbReference>
<sequence length="277" mass="29454">MAEQPARDAPSHRGDRADPPPEAMGGAGDGEAVVRARDVAMQFGSNLLFRDVSFDVRRGEVFVILGGSGCGKSTLLKLLIGLMPPSDGRIEILGTDMLATEGAARRALLSRLGVMWQSGALFGSMTLLENVMLPLEAHTDLPPEGRAEIARTKLGLVGLSEAANRLPAEISGGMAKRAGIARAMALDPPLLFLDEPSAGLDPITSAGLDQLIKDFARDLGTTFVVVTHELQSILNIGDRCIMLDKAAKGVIAQGRPGDLRADPPNDTVRHFFRREAE</sequence>
<dbReference type="InterPro" id="IPR003593">
    <property type="entry name" value="AAA+_ATPase"/>
</dbReference>
<dbReference type="GO" id="GO:0005524">
    <property type="term" value="F:ATP binding"/>
    <property type="evidence" value="ECO:0007669"/>
    <property type="project" value="UniProtKB-KW"/>
</dbReference>
<dbReference type="STRING" id="207340.APZ41_008990"/>
<dbReference type="EMBL" id="UGVN01000001">
    <property type="protein sequence ID" value="SUE38058.1"/>
    <property type="molecule type" value="Genomic_DNA"/>
</dbReference>
<evidence type="ECO:0000256" key="1">
    <source>
        <dbReference type="ARBA" id="ARBA00022448"/>
    </source>
</evidence>
<dbReference type="RefSeq" id="WP_019459634.1">
    <property type="nucleotide sequence ID" value="NZ_AP031462.1"/>
</dbReference>
<gene>
    <name evidence="7" type="primary">metN2</name>
    <name evidence="6" type="ORF">APZ41_008990</name>
    <name evidence="7" type="ORF">NCTC13291_00477</name>
</gene>
<dbReference type="GeneID" id="99635499"/>
<dbReference type="PANTHER" id="PTHR43023">
    <property type="entry name" value="PROTEIN TRIGALACTOSYLDIACYLGLYCEROL 3, CHLOROPLASTIC"/>
    <property type="match status" value="1"/>
</dbReference>
<dbReference type="EC" id="3.6.3.-" evidence="7"/>
<dbReference type="InterPro" id="IPR027417">
    <property type="entry name" value="P-loop_NTPase"/>
</dbReference>
<feature type="domain" description="ABC transporter" evidence="5">
    <location>
        <begin position="34"/>
        <end position="272"/>
    </location>
</feature>
<accession>A0A1S8D877</accession>
<feature type="compositionally biased region" description="Basic and acidic residues" evidence="4">
    <location>
        <begin position="1"/>
        <end position="19"/>
    </location>
</feature>
<dbReference type="GO" id="GO:0016887">
    <property type="term" value="F:ATP hydrolysis activity"/>
    <property type="evidence" value="ECO:0007669"/>
    <property type="project" value="InterPro"/>
</dbReference>
<dbReference type="PROSITE" id="PS00211">
    <property type="entry name" value="ABC_TRANSPORTER_1"/>
    <property type="match status" value="1"/>
</dbReference>
<keyword evidence="2" id="KW-0547">Nucleotide-binding</keyword>
<keyword evidence="8" id="KW-1185">Reference proteome</keyword>
<evidence type="ECO:0000313" key="7">
    <source>
        <dbReference type="EMBL" id="SUE38058.1"/>
    </source>
</evidence>
<organism evidence="6 8">
    <name type="scientific">Roseomonas mucosa</name>
    <dbReference type="NCBI Taxonomy" id="207340"/>
    <lineage>
        <taxon>Bacteria</taxon>
        <taxon>Pseudomonadati</taxon>
        <taxon>Pseudomonadota</taxon>
        <taxon>Alphaproteobacteria</taxon>
        <taxon>Acetobacterales</taxon>
        <taxon>Roseomonadaceae</taxon>
        <taxon>Roseomonas</taxon>
    </lineage>
</organism>
<dbReference type="Proteomes" id="UP000254919">
    <property type="component" value="Unassembled WGS sequence"/>
</dbReference>